<accession>A0AA36EG33</accession>
<dbReference type="EMBL" id="OX465083">
    <property type="protein sequence ID" value="CAI9295168.1"/>
    <property type="molecule type" value="Genomic_DNA"/>
</dbReference>
<name>A0AA36EG33_LACSI</name>
<evidence type="ECO:0000313" key="2">
    <source>
        <dbReference type="Proteomes" id="UP001177003"/>
    </source>
</evidence>
<evidence type="ECO:0000313" key="1">
    <source>
        <dbReference type="EMBL" id="CAI9295168.1"/>
    </source>
</evidence>
<proteinExistence type="predicted"/>
<dbReference type="AlphaFoldDB" id="A0AA36EG33"/>
<dbReference type="Proteomes" id="UP001177003">
    <property type="component" value="Chromosome 7"/>
</dbReference>
<gene>
    <name evidence="1" type="ORF">LSALG_LOCUS34122</name>
</gene>
<reference evidence="1" key="1">
    <citation type="submission" date="2023-04" db="EMBL/GenBank/DDBJ databases">
        <authorList>
            <person name="Vijverberg K."/>
            <person name="Xiong W."/>
            <person name="Schranz E."/>
        </authorList>
    </citation>
    <scope>NUCLEOTIDE SEQUENCE</scope>
</reference>
<sequence>MNNPPNVPIPTLSSPLTKRNTFLLLDWLHNLRALGVSLPERKGVGATAPDMSEFETLEDGVVVPLGHPKKQQTSKDVLCCSCQFQFQQVTFHVVYWKWRNCARCRVPWHIEGGKLRPRLKYRELQEGISVKSGLKDIMVHPDDVLGPSVPGPIFLLVDCPTLSHISWSRAHYCRAGHQMTYFDSNDTGYTTIGIVEELRMRTKVPSTSLKVCTPEQILEDFFPLHLDYYDRSKASTSIQEVVLPFVLIGLADINKAKSITVKEVNRRYKRLEIDLDGVSYILTFDHIHSFVHHYTSYLISSLMFFLKLRK</sequence>
<protein>
    <submittedName>
        <fullName evidence="1">Uncharacterized protein</fullName>
    </submittedName>
</protein>
<organism evidence="1 2">
    <name type="scientific">Lactuca saligna</name>
    <name type="common">Willowleaf lettuce</name>
    <dbReference type="NCBI Taxonomy" id="75948"/>
    <lineage>
        <taxon>Eukaryota</taxon>
        <taxon>Viridiplantae</taxon>
        <taxon>Streptophyta</taxon>
        <taxon>Embryophyta</taxon>
        <taxon>Tracheophyta</taxon>
        <taxon>Spermatophyta</taxon>
        <taxon>Magnoliopsida</taxon>
        <taxon>eudicotyledons</taxon>
        <taxon>Gunneridae</taxon>
        <taxon>Pentapetalae</taxon>
        <taxon>asterids</taxon>
        <taxon>campanulids</taxon>
        <taxon>Asterales</taxon>
        <taxon>Asteraceae</taxon>
        <taxon>Cichorioideae</taxon>
        <taxon>Cichorieae</taxon>
        <taxon>Lactucinae</taxon>
        <taxon>Lactuca</taxon>
    </lineage>
</organism>
<keyword evidence="2" id="KW-1185">Reference proteome</keyword>